<evidence type="ECO:0000313" key="1">
    <source>
        <dbReference type="EMBL" id="MED6243835.1"/>
    </source>
</evidence>
<keyword evidence="2" id="KW-1185">Reference proteome</keyword>
<dbReference type="Proteomes" id="UP001345963">
    <property type="component" value="Unassembled WGS sequence"/>
</dbReference>
<comment type="caution">
    <text evidence="1">The sequence shown here is derived from an EMBL/GenBank/DDBJ whole genome shotgun (WGS) entry which is preliminary data.</text>
</comment>
<name>A0ABU7B2F8_9TELE</name>
<gene>
    <name evidence="1" type="ORF">ATANTOWER_027905</name>
</gene>
<dbReference type="EMBL" id="JAHUTI010036404">
    <property type="protein sequence ID" value="MED6243835.1"/>
    <property type="molecule type" value="Genomic_DNA"/>
</dbReference>
<sequence length="72" mass="7820">MLSLHKSRVEASVHHSELCSFRPHQQLTAENIASLFNVAAHALGVVDTSYLLNPSTAGVILFGDRTELPPHS</sequence>
<proteinExistence type="predicted"/>
<accession>A0ABU7B2F8</accession>
<protein>
    <submittedName>
        <fullName evidence="1">Uncharacterized protein</fullName>
    </submittedName>
</protein>
<evidence type="ECO:0000313" key="2">
    <source>
        <dbReference type="Proteomes" id="UP001345963"/>
    </source>
</evidence>
<reference evidence="1 2" key="1">
    <citation type="submission" date="2021-07" db="EMBL/GenBank/DDBJ databases">
        <authorList>
            <person name="Palmer J.M."/>
        </authorList>
    </citation>
    <scope>NUCLEOTIDE SEQUENCE [LARGE SCALE GENOMIC DNA]</scope>
    <source>
        <strain evidence="1 2">AT_MEX2019</strain>
        <tissue evidence="1">Muscle</tissue>
    </source>
</reference>
<organism evidence="1 2">
    <name type="scientific">Ataeniobius toweri</name>
    <dbReference type="NCBI Taxonomy" id="208326"/>
    <lineage>
        <taxon>Eukaryota</taxon>
        <taxon>Metazoa</taxon>
        <taxon>Chordata</taxon>
        <taxon>Craniata</taxon>
        <taxon>Vertebrata</taxon>
        <taxon>Euteleostomi</taxon>
        <taxon>Actinopterygii</taxon>
        <taxon>Neopterygii</taxon>
        <taxon>Teleostei</taxon>
        <taxon>Neoteleostei</taxon>
        <taxon>Acanthomorphata</taxon>
        <taxon>Ovalentaria</taxon>
        <taxon>Atherinomorphae</taxon>
        <taxon>Cyprinodontiformes</taxon>
        <taxon>Goodeidae</taxon>
        <taxon>Ataeniobius</taxon>
    </lineage>
</organism>